<evidence type="ECO:0000256" key="9">
    <source>
        <dbReference type="SAM" id="MobiDB-lite"/>
    </source>
</evidence>
<dbReference type="SMART" id="SM00249">
    <property type="entry name" value="PHD"/>
    <property type="match status" value="1"/>
</dbReference>
<dbReference type="SUPFAM" id="SSF51197">
    <property type="entry name" value="Clavaminate synthase-like"/>
    <property type="match status" value="1"/>
</dbReference>
<gene>
    <name evidence="12" type="primary">LOC102803799</name>
</gene>
<evidence type="ECO:0000256" key="6">
    <source>
        <dbReference type="ARBA" id="ARBA00022964"/>
    </source>
</evidence>
<keyword evidence="7" id="KW-0539">Nucleus</keyword>
<evidence type="ECO:0000313" key="11">
    <source>
        <dbReference type="Proteomes" id="UP000694865"/>
    </source>
</evidence>
<dbReference type="PROSITE" id="PS50016">
    <property type="entry name" value="ZF_PHD_2"/>
    <property type="match status" value="1"/>
</dbReference>
<dbReference type="Gene3D" id="2.60.120.650">
    <property type="entry name" value="Cupin"/>
    <property type="match status" value="2"/>
</dbReference>
<feature type="region of interest" description="Disordered" evidence="9">
    <location>
        <begin position="409"/>
        <end position="448"/>
    </location>
</feature>
<dbReference type="InterPro" id="IPR019786">
    <property type="entry name" value="Zinc_finger_PHD-type_CS"/>
</dbReference>
<evidence type="ECO:0000313" key="12">
    <source>
        <dbReference type="RefSeq" id="XP_006825994.1"/>
    </source>
</evidence>
<reference evidence="12" key="1">
    <citation type="submission" date="2025-08" db="UniProtKB">
        <authorList>
            <consortium name="RefSeq"/>
        </authorList>
    </citation>
    <scope>IDENTIFICATION</scope>
    <source>
        <tissue evidence="12">Testes</tissue>
    </source>
</reference>
<dbReference type="Proteomes" id="UP000694865">
    <property type="component" value="Unplaced"/>
</dbReference>
<feature type="compositionally biased region" description="Basic and acidic residues" evidence="9">
    <location>
        <begin position="333"/>
        <end position="346"/>
    </location>
</feature>
<evidence type="ECO:0000256" key="3">
    <source>
        <dbReference type="ARBA" id="ARBA00022771"/>
    </source>
</evidence>
<comment type="subcellular location">
    <subcellularLocation>
        <location evidence="1">Nucleus</location>
    </subcellularLocation>
</comment>
<protein>
    <submittedName>
        <fullName evidence="12">Lysine-specific demethylase 7A-like</fullName>
    </submittedName>
</protein>
<dbReference type="Gene3D" id="1.20.58.1360">
    <property type="match status" value="1"/>
</dbReference>
<feature type="compositionally biased region" description="Polar residues" evidence="9">
    <location>
        <begin position="386"/>
        <end position="397"/>
    </location>
</feature>
<evidence type="ECO:0000256" key="7">
    <source>
        <dbReference type="ARBA" id="ARBA00023242"/>
    </source>
</evidence>
<sequence length="461" mass="52514">MASVPVYCICRQVYDVTRFMIECDICKDWFHGSCVGVSEHQSKDVEEYHCPLCARIHGPPKMKPRRNWHRHDYSEIDAGNKPVQTGTPVFMKELQSRTFPSAEEIIIHLHGSELTTDYFDKYGFNKPILINSKEGLGLVVTPPNFSVNDVDACVGKKQTFLSFLGWIHAVFTPVDTMVFGGNFLHHYDIGLQIQIHELEKRVKTPERFQFPWFETTMWYAAKHFQELFKDYRDDEKKPPAYLLKGVKSLCTALRSWTMKKEYLKQRQHEIPETINYSSLIKELSKELKQFDVMYPTLDDDEGPLFKSRSKKPRRDPADAPWNPKAKLVASCPKPDRPVREAAKKPNVESGLAEAAARLANQPRPKRQYIRKKSVEKPCSDPILEPSPSTSGLNLSHSMGTDAFQHELDSELNLSSSAPGSLIKGALKDQSGKSRKPKKGMATAKQRLSKILKLQKGGRLIL</sequence>
<keyword evidence="3 8" id="KW-0863">Zinc-finger</keyword>
<keyword evidence="6" id="KW-0560">Oxidoreductase</keyword>
<feature type="region of interest" description="Disordered" evidence="9">
    <location>
        <begin position="301"/>
        <end position="397"/>
    </location>
</feature>
<dbReference type="PANTHER" id="PTHR23123">
    <property type="entry name" value="PHD/F-BOX CONTAINING PROTEIN"/>
    <property type="match status" value="1"/>
</dbReference>
<dbReference type="GeneID" id="102803799"/>
<dbReference type="RefSeq" id="XP_006825994.1">
    <property type="nucleotide sequence ID" value="XM_006825931.1"/>
</dbReference>
<dbReference type="CDD" id="cd15554">
    <property type="entry name" value="PHD_PHF2_like"/>
    <property type="match status" value="1"/>
</dbReference>
<dbReference type="SUPFAM" id="SSF57903">
    <property type="entry name" value="FYVE/PHD zinc finger"/>
    <property type="match status" value="1"/>
</dbReference>
<evidence type="ECO:0000256" key="5">
    <source>
        <dbReference type="ARBA" id="ARBA00022853"/>
    </source>
</evidence>
<keyword evidence="11" id="KW-1185">Reference proteome</keyword>
<dbReference type="Pfam" id="PF00628">
    <property type="entry name" value="PHD"/>
    <property type="match status" value="1"/>
</dbReference>
<dbReference type="InterPro" id="IPR019787">
    <property type="entry name" value="Znf_PHD-finger"/>
</dbReference>
<keyword evidence="2" id="KW-0479">Metal-binding</keyword>
<dbReference type="InterPro" id="IPR001965">
    <property type="entry name" value="Znf_PHD"/>
</dbReference>
<evidence type="ECO:0000256" key="8">
    <source>
        <dbReference type="PROSITE-ProRule" id="PRU00146"/>
    </source>
</evidence>
<evidence type="ECO:0000259" key="10">
    <source>
        <dbReference type="PROSITE" id="PS50016"/>
    </source>
</evidence>
<dbReference type="Pfam" id="PF17811">
    <property type="entry name" value="JHD"/>
    <property type="match status" value="1"/>
</dbReference>
<keyword evidence="6" id="KW-0223">Dioxygenase</keyword>
<evidence type="ECO:0000256" key="4">
    <source>
        <dbReference type="ARBA" id="ARBA00022833"/>
    </source>
</evidence>
<keyword evidence="4" id="KW-0862">Zinc</keyword>
<evidence type="ECO:0000256" key="1">
    <source>
        <dbReference type="ARBA" id="ARBA00004123"/>
    </source>
</evidence>
<name>A0ABM0N153_SACKO</name>
<organism evidence="11 12">
    <name type="scientific">Saccoglossus kowalevskii</name>
    <name type="common">Acorn worm</name>
    <dbReference type="NCBI Taxonomy" id="10224"/>
    <lineage>
        <taxon>Eukaryota</taxon>
        <taxon>Metazoa</taxon>
        <taxon>Hemichordata</taxon>
        <taxon>Enteropneusta</taxon>
        <taxon>Harrimaniidae</taxon>
        <taxon>Saccoglossus</taxon>
    </lineage>
</organism>
<dbReference type="InterPro" id="IPR041070">
    <property type="entry name" value="JHD"/>
</dbReference>
<dbReference type="InterPro" id="IPR050690">
    <property type="entry name" value="JHDM1_Histone_Demethylase"/>
</dbReference>
<accession>A0ABM0N153</accession>
<feature type="domain" description="PHD-type" evidence="10">
    <location>
        <begin position="5"/>
        <end position="56"/>
    </location>
</feature>
<dbReference type="InterPro" id="IPR011011">
    <property type="entry name" value="Znf_FYVE_PHD"/>
</dbReference>
<keyword evidence="5" id="KW-0156">Chromatin regulator</keyword>
<proteinExistence type="predicted"/>
<evidence type="ECO:0000256" key="2">
    <source>
        <dbReference type="ARBA" id="ARBA00022723"/>
    </source>
</evidence>
<dbReference type="PROSITE" id="PS01359">
    <property type="entry name" value="ZF_PHD_1"/>
    <property type="match status" value="1"/>
</dbReference>